<dbReference type="GO" id="GO:0006869">
    <property type="term" value="P:lipid transport"/>
    <property type="evidence" value="ECO:0007669"/>
    <property type="project" value="UniProtKB-KW"/>
</dbReference>
<dbReference type="Proteomes" id="UP001374535">
    <property type="component" value="Chromosome 5"/>
</dbReference>
<dbReference type="Gene3D" id="2.60.40.150">
    <property type="entry name" value="C2 domain"/>
    <property type="match status" value="2"/>
</dbReference>
<dbReference type="InterPro" id="IPR000008">
    <property type="entry name" value="C2_dom"/>
</dbReference>
<dbReference type="GO" id="GO:0016020">
    <property type="term" value="C:membrane"/>
    <property type="evidence" value="ECO:0007669"/>
    <property type="project" value="UniProtKB-SubCell"/>
</dbReference>
<reference evidence="9 10" key="1">
    <citation type="journal article" date="2023" name="Life. Sci Alliance">
        <title>Evolutionary insights into 3D genome organization and epigenetic landscape of Vigna mungo.</title>
        <authorList>
            <person name="Junaid A."/>
            <person name="Singh B."/>
            <person name="Bhatia S."/>
        </authorList>
    </citation>
    <scope>NUCLEOTIDE SEQUENCE [LARGE SCALE GENOMIC DNA]</scope>
    <source>
        <strain evidence="9">Urdbean</strain>
    </source>
</reference>
<keyword evidence="2" id="KW-0813">Transport</keyword>
<dbReference type="PRINTS" id="PR00360">
    <property type="entry name" value="C2DOMAIN"/>
</dbReference>
<dbReference type="EMBL" id="CP144696">
    <property type="protein sequence ID" value="WVZ10332.1"/>
    <property type="molecule type" value="Genomic_DNA"/>
</dbReference>
<dbReference type="InterPro" id="IPR031468">
    <property type="entry name" value="SMP_LBD"/>
</dbReference>
<evidence type="ECO:0000256" key="3">
    <source>
        <dbReference type="ARBA" id="ARBA00023055"/>
    </source>
</evidence>
<feature type="domain" description="SMP-LTD" evidence="8">
    <location>
        <begin position="60"/>
        <end position="329"/>
    </location>
</feature>
<dbReference type="Pfam" id="PF00168">
    <property type="entry name" value="C2"/>
    <property type="match status" value="2"/>
</dbReference>
<organism evidence="9 10">
    <name type="scientific">Vigna mungo</name>
    <name type="common">Black gram</name>
    <name type="synonym">Phaseolus mungo</name>
    <dbReference type="NCBI Taxonomy" id="3915"/>
    <lineage>
        <taxon>Eukaryota</taxon>
        <taxon>Viridiplantae</taxon>
        <taxon>Streptophyta</taxon>
        <taxon>Embryophyta</taxon>
        <taxon>Tracheophyta</taxon>
        <taxon>Spermatophyta</taxon>
        <taxon>Magnoliopsida</taxon>
        <taxon>eudicotyledons</taxon>
        <taxon>Gunneridae</taxon>
        <taxon>Pentapetalae</taxon>
        <taxon>rosids</taxon>
        <taxon>fabids</taxon>
        <taxon>Fabales</taxon>
        <taxon>Fabaceae</taxon>
        <taxon>Papilionoideae</taxon>
        <taxon>50 kb inversion clade</taxon>
        <taxon>NPAAA clade</taxon>
        <taxon>indigoferoid/millettioid clade</taxon>
        <taxon>Phaseoleae</taxon>
        <taxon>Vigna</taxon>
    </lineage>
</organism>
<evidence type="ECO:0000259" key="7">
    <source>
        <dbReference type="PROSITE" id="PS50004"/>
    </source>
</evidence>
<dbReference type="PANTHER" id="PTHR10774">
    <property type="entry name" value="EXTENDED SYNAPTOTAGMIN-RELATED"/>
    <property type="match status" value="1"/>
</dbReference>
<evidence type="ECO:0008006" key="11">
    <source>
        <dbReference type="Google" id="ProtNLM"/>
    </source>
</evidence>
<dbReference type="PANTHER" id="PTHR10774:SF149">
    <property type="entry name" value="SYNAPTOTAGMIN-5"/>
    <property type="match status" value="1"/>
</dbReference>
<keyword evidence="6" id="KW-1133">Transmembrane helix</keyword>
<dbReference type="AlphaFoldDB" id="A0AAQ3NIU6"/>
<protein>
    <recommendedName>
        <fullName evidence="11">Synaptotagmin-5</fullName>
    </recommendedName>
</protein>
<keyword evidence="5 6" id="KW-0472">Membrane</keyword>
<evidence type="ECO:0000313" key="9">
    <source>
        <dbReference type="EMBL" id="WVZ10332.1"/>
    </source>
</evidence>
<feature type="domain" description="C2" evidence="7">
    <location>
        <begin position="507"/>
        <end position="624"/>
    </location>
</feature>
<sequence length="649" mass="72400">MGFVFGVVVGIVVGLGIIVGFVRCENARAAQRSQLATTIAAFARMTVEDSRKILPPQFYPSWVLTWLNSHLTKIWPYVNEAASELIKTSVEPILEQYRPVILASLKFSKFTLGTVAPQFTGPFDPIALDFWQSAFPMVQLVLLSSDCVSIIEDEGDGVTMELEMQWDGNPSIILDIKTLLGVALPVQVIVLIFSLSLSFKAPSQTVPFLFTQTIVKNIGFTGVFRLIFKPLVDEFPGFGAISYSLRQKVSPPSTARFPPCDLMVTVTNYGNGPCPRNISVFNKKLDFTLKVVGGDISAIPGLYDAIEGAIRDAVEDSITWPVRKVVSILPGDYSDLELKPVGILEVKLVQAKELTNKDIIGKSDPYAVVYIRPLLTEEITNFVFSLQNNDLNPIWNEHFEFIVEDVSTQNLIVKVYDSEGLQSSELIGCAQLRLAELQPGKVKDVWLKLVKDLEIQRDNKNRGQVHLELLYCPFGMENSFTNPFAPNYSMTSLEKVLKNATNGIESNANENAATPKKKEVIIRGVLSVTVVSAEDLPATDFLGKSDPFVVLTLKKAETKNKTRVVNDSLNPVWNQTFDFVVEDGLHDMLIVEVWDHDTFGKDYMGRCILTLTRVILEGEYKERFELDGAKSGYLNLHLKWMPQPIFRDA</sequence>
<dbReference type="PROSITE" id="PS51847">
    <property type="entry name" value="SMP"/>
    <property type="match status" value="1"/>
</dbReference>
<keyword evidence="3" id="KW-0445">Lipid transport</keyword>
<evidence type="ECO:0000313" key="10">
    <source>
        <dbReference type="Proteomes" id="UP001374535"/>
    </source>
</evidence>
<dbReference type="CDD" id="cd21677">
    <property type="entry name" value="SMP_SYT"/>
    <property type="match status" value="1"/>
</dbReference>
<dbReference type="SUPFAM" id="SSF49562">
    <property type="entry name" value="C2 domain (Calcium/lipid-binding domain, CaLB)"/>
    <property type="match status" value="2"/>
</dbReference>
<keyword evidence="10" id="KW-1185">Reference proteome</keyword>
<dbReference type="CDD" id="cd00030">
    <property type="entry name" value="C2"/>
    <property type="match status" value="2"/>
</dbReference>
<gene>
    <name evidence="9" type="ORF">V8G54_014862</name>
</gene>
<dbReference type="InterPro" id="IPR045050">
    <property type="entry name" value="Synaptotagmin_plant"/>
</dbReference>
<proteinExistence type="predicted"/>
<feature type="domain" description="C2" evidence="7">
    <location>
        <begin position="323"/>
        <end position="447"/>
    </location>
</feature>
<evidence type="ECO:0000256" key="5">
    <source>
        <dbReference type="ARBA" id="ARBA00023136"/>
    </source>
</evidence>
<feature type="transmembrane region" description="Helical" evidence="6">
    <location>
        <begin position="6"/>
        <end position="24"/>
    </location>
</feature>
<name>A0AAQ3NIU6_VIGMU</name>
<evidence type="ECO:0000256" key="4">
    <source>
        <dbReference type="ARBA" id="ARBA00023121"/>
    </source>
</evidence>
<dbReference type="GO" id="GO:0008289">
    <property type="term" value="F:lipid binding"/>
    <property type="evidence" value="ECO:0007669"/>
    <property type="project" value="UniProtKB-KW"/>
</dbReference>
<feature type="transmembrane region" description="Helical" evidence="6">
    <location>
        <begin position="179"/>
        <end position="199"/>
    </location>
</feature>
<dbReference type="GO" id="GO:0005783">
    <property type="term" value="C:endoplasmic reticulum"/>
    <property type="evidence" value="ECO:0007669"/>
    <property type="project" value="TreeGrafter"/>
</dbReference>
<dbReference type="SMART" id="SM00239">
    <property type="entry name" value="C2"/>
    <property type="match status" value="2"/>
</dbReference>
<evidence type="ECO:0000256" key="2">
    <source>
        <dbReference type="ARBA" id="ARBA00022448"/>
    </source>
</evidence>
<evidence type="ECO:0000256" key="1">
    <source>
        <dbReference type="ARBA" id="ARBA00004370"/>
    </source>
</evidence>
<dbReference type="PROSITE" id="PS50004">
    <property type="entry name" value="C2"/>
    <property type="match status" value="2"/>
</dbReference>
<dbReference type="FunFam" id="2.60.40.150:FF:000100">
    <property type="entry name" value="Extended synaptotagmin-2"/>
    <property type="match status" value="1"/>
</dbReference>
<keyword evidence="4" id="KW-0446">Lipid-binding</keyword>
<accession>A0AAQ3NIU6</accession>
<comment type="subcellular location">
    <subcellularLocation>
        <location evidence="1">Membrane</location>
    </subcellularLocation>
</comment>
<evidence type="ECO:0000256" key="6">
    <source>
        <dbReference type="SAM" id="Phobius"/>
    </source>
</evidence>
<dbReference type="InterPro" id="IPR035892">
    <property type="entry name" value="C2_domain_sf"/>
</dbReference>
<evidence type="ECO:0000259" key="8">
    <source>
        <dbReference type="PROSITE" id="PS51847"/>
    </source>
</evidence>
<keyword evidence="6" id="KW-0812">Transmembrane</keyword>